<comment type="caution">
    <text evidence="11">The sequence shown here is derived from an EMBL/GenBank/DDBJ whole genome shotgun (WGS) entry which is preliminary data.</text>
</comment>
<proteinExistence type="inferred from homology"/>
<dbReference type="Proteomes" id="UP001139474">
    <property type="component" value="Unassembled WGS sequence"/>
</dbReference>
<dbReference type="Gene3D" id="3.40.30.10">
    <property type="entry name" value="Glutaredoxin"/>
    <property type="match status" value="1"/>
</dbReference>
<dbReference type="GO" id="GO:0016491">
    <property type="term" value="F:oxidoreductase activity"/>
    <property type="evidence" value="ECO:0007669"/>
    <property type="project" value="InterPro"/>
</dbReference>
<evidence type="ECO:0000256" key="9">
    <source>
        <dbReference type="SAM" id="SignalP"/>
    </source>
</evidence>
<reference evidence="11" key="1">
    <citation type="submission" date="2022-06" db="EMBL/GenBank/DDBJ databases">
        <title>Idiomarina rhizosphaerae M1R2S28.</title>
        <authorList>
            <person name="Sun J.-Q."/>
            <person name="Li L.-F."/>
        </authorList>
    </citation>
    <scope>NUCLEOTIDE SEQUENCE</scope>
    <source>
        <strain evidence="11">M1R2S28</strain>
    </source>
</reference>
<name>A0A9X2FZE9_9GAMM</name>
<evidence type="ECO:0000313" key="12">
    <source>
        <dbReference type="Proteomes" id="UP001139474"/>
    </source>
</evidence>
<accession>A0A9X2FZE9</accession>
<dbReference type="AlphaFoldDB" id="A0A9X2FZE9"/>
<dbReference type="InterPro" id="IPR013766">
    <property type="entry name" value="Thioredoxin_domain"/>
</dbReference>
<dbReference type="InterPro" id="IPR001853">
    <property type="entry name" value="DSBA-like_thioredoxin_dom"/>
</dbReference>
<dbReference type="PANTHER" id="PTHR35891">
    <property type="entry name" value="THIOL:DISULFIDE INTERCHANGE PROTEIN DSBA"/>
    <property type="match status" value="1"/>
</dbReference>
<keyword evidence="6" id="KW-0676">Redox-active center</keyword>
<gene>
    <name evidence="11" type="ORF">NJR55_02405</name>
</gene>
<keyword evidence="3 9" id="KW-0732">Signal</keyword>
<feature type="chain" id="PRO_5040975343" description="Thiol:disulfide interchange protein" evidence="9">
    <location>
        <begin position="22"/>
        <end position="204"/>
    </location>
</feature>
<feature type="signal peptide" evidence="9">
    <location>
        <begin position="1"/>
        <end position="21"/>
    </location>
</feature>
<dbReference type="CDD" id="cd03019">
    <property type="entry name" value="DsbA_DsbA"/>
    <property type="match status" value="1"/>
</dbReference>
<organism evidence="11 12">
    <name type="scientific">Idiomarina rhizosphaerae</name>
    <dbReference type="NCBI Taxonomy" id="2961572"/>
    <lineage>
        <taxon>Bacteria</taxon>
        <taxon>Pseudomonadati</taxon>
        <taxon>Pseudomonadota</taxon>
        <taxon>Gammaproteobacteria</taxon>
        <taxon>Alteromonadales</taxon>
        <taxon>Idiomarinaceae</taxon>
        <taxon>Idiomarina</taxon>
    </lineage>
</organism>
<evidence type="ECO:0000259" key="10">
    <source>
        <dbReference type="PROSITE" id="PS51352"/>
    </source>
</evidence>
<dbReference type="PROSITE" id="PS51352">
    <property type="entry name" value="THIOREDOXIN_2"/>
    <property type="match status" value="1"/>
</dbReference>
<dbReference type="EMBL" id="JAMZDE010000001">
    <property type="protein sequence ID" value="MCP1338436.1"/>
    <property type="molecule type" value="Genomic_DNA"/>
</dbReference>
<evidence type="ECO:0000256" key="3">
    <source>
        <dbReference type="ARBA" id="ARBA00022729"/>
    </source>
</evidence>
<protein>
    <recommendedName>
        <fullName evidence="7">Thiol:disulfide interchange protein</fullName>
    </recommendedName>
</protein>
<dbReference type="GO" id="GO:0042597">
    <property type="term" value="C:periplasmic space"/>
    <property type="evidence" value="ECO:0007669"/>
    <property type="project" value="UniProtKB-SubCell"/>
</dbReference>
<dbReference type="SUPFAM" id="SSF52833">
    <property type="entry name" value="Thioredoxin-like"/>
    <property type="match status" value="1"/>
</dbReference>
<dbReference type="InterPro" id="IPR023205">
    <property type="entry name" value="DsbA/DsbL"/>
</dbReference>
<comment type="subcellular location">
    <subcellularLocation>
        <location evidence="1 7">Periplasm</location>
    </subcellularLocation>
</comment>
<feature type="domain" description="Thioredoxin" evidence="10">
    <location>
        <begin position="9"/>
        <end position="149"/>
    </location>
</feature>
<evidence type="ECO:0000313" key="11">
    <source>
        <dbReference type="EMBL" id="MCP1338436.1"/>
    </source>
</evidence>
<comment type="similarity">
    <text evidence="2">Belongs to the thioredoxin family. DsbA subfamily.</text>
</comment>
<evidence type="ECO:0000256" key="5">
    <source>
        <dbReference type="ARBA" id="ARBA00023157"/>
    </source>
</evidence>
<keyword evidence="5 7" id="KW-1015">Disulfide bond</keyword>
<dbReference type="RefSeq" id="WP_253617503.1">
    <property type="nucleotide sequence ID" value="NZ_JAMZDE010000001.1"/>
</dbReference>
<feature type="disulfide bond" description="Redox-active" evidence="8">
    <location>
        <begin position="51"/>
        <end position="54"/>
    </location>
</feature>
<evidence type="ECO:0000256" key="4">
    <source>
        <dbReference type="ARBA" id="ARBA00022764"/>
    </source>
</evidence>
<evidence type="ECO:0000256" key="6">
    <source>
        <dbReference type="ARBA" id="ARBA00023284"/>
    </source>
</evidence>
<sequence>MKKWLMGFAAALMVAAGFAQAQDFEEGVHYEVIADEATSKPEIAEFFSFYCVHCYRFEPIAKEMKSEYPDAFKKAHVSFLGPRNMGETMTQAFVVAQKLNKEEEIAAAIFDYNFNKNSMLTSKQDIRNVFIVNGVSGDEFDKAMASFTVRAGASKMDRRASNLGVNATPTFIVNGKYKMLPQGFRDSDNFQEDFSDLAGYLLEK</sequence>
<dbReference type="InterPro" id="IPR036249">
    <property type="entry name" value="Thioredoxin-like_sf"/>
</dbReference>
<dbReference type="Pfam" id="PF01323">
    <property type="entry name" value="DSBA"/>
    <property type="match status" value="1"/>
</dbReference>
<dbReference type="PANTHER" id="PTHR35891:SF2">
    <property type="entry name" value="THIOL:DISULFIDE INTERCHANGE PROTEIN DSBA"/>
    <property type="match status" value="1"/>
</dbReference>
<evidence type="ECO:0000256" key="1">
    <source>
        <dbReference type="ARBA" id="ARBA00004418"/>
    </source>
</evidence>
<evidence type="ECO:0000256" key="2">
    <source>
        <dbReference type="ARBA" id="ARBA00005791"/>
    </source>
</evidence>
<keyword evidence="12" id="KW-1185">Reference proteome</keyword>
<keyword evidence="4 7" id="KW-0574">Periplasm</keyword>
<evidence type="ECO:0000256" key="7">
    <source>
        <dbReference type="PIRNR" id="PIRNR001488"/>
    </source>
</evidence>
<dbReference type="PIRSF" id="PIRSF001488">
    <property type="entry name" value="Tdi_protein"/>
    <property type="match status" value="1"/>
</dbReference>
<evidence type="ECO:0000256" key="8">
    <source>
        <dbReference type="PIRSR" id="PIRSR001488-1"/>
    </source>
</evidence>
<dbReference type="InterPro" id="IPR050824">
    <property type="entry name" value="Thiol_disulfide_DsbA"/>
</dbReference>